<dbReference type="Pfam" id="PF13551">
    <property type="entry name" value="HTH_29"/>
    <property type="match status" value="1"/>
</dbReference>
<dbReference type="KEGG" id="afo:Afer_0664"/>
<keyword evidence="7" id="KW-1185">Reference proteome</keyword>
<dbReference type="PANTHER" id="PTHR35004:SF6">
    <property type="entry name" value="TRANSPOSASE"/>
    <property type="match status" value="1"/>
</dbReference>
<dbReference type="SUPFAM" id="SSF46689">
    <property type="entry name" value="Homeodomain-like"/>
    <property type="match status" value="1"/>
</dbReference>
<evidence type="ECO:0000256" key="2">
    <source>
        <dbReference type="ARBA" id="ARBA00022578"/>
    </source>
</evidence>
<dbReference type="Proteomes" id="UP000000771">
    <property type="component" value="Chromosome"/>
</dbReference>
<dbReference type="InterPro" id="IPR009057">
    <property type="entry name" value="Homeodomain-like_sf"/>
</dbReference>
<accession>C7LY10</accession>
<evidence type="ECO:0000256" key="4">
    <source>
        <dbReference type="ARBA" id="ARBA00023172"/>
    </source>
</evidence>
<evidence type="ECO:0000313" key="6">
    <source>
        <dbReference type="EMBL" id="ACU53618.1"/>
    </source>
</evidence>
<dbReference type="STRING" id="525909.Afer_0664"/>
<evidence type="ECO:0000259" key="5">
    <source>
        <dbReference type="PROSITE" id="PS50531"/>
    </source>
</evidence>
<dbReference type="Gene3D" id="1.10.10.60">
    <property type="entry name" value="Homeodomain-like"/>
    <property type="match status" value="1"/>
</dbReference>
<name>C7LY10_ACIFD</name>
<evidence type="ECO:0000313" key="7">
    <source>
        <dbReference type="Proteomes" id="UP000000771"/>
    </source>
</evidence>
<sequence length="108" mass="12056">MLEGTVVTVLFELHAEGLGYREIARRTGISRNTVRRYLRDGASAGQVTRPRRRSKLDPFKPEIDRLVADGLTSAPAITERLKELGYTGKVTIVRDYVRTIRQGASRGA</sequence>
<keyword evidence="3" id="KW-0238">DNA-binding</keyword>
<dbReference type="GO" id="GO:0006310">
    <property type="term" value="P:DNA recombination"/>
    <property type="evidence" value="ECO:0007669"/>
    <property type="project" value="UniProtKB-KW"/>
</dbReference>
<evidence type="ECO:0000256" key="1">
    <source>
        <dbReference type="ARBA" id="ARBA00009277"/>
    </source>
</evidence>
<dbReference type="AlphaFoldDB" id="C7LY10"/>
<protein>
    <submittedName>
        <fullName evidence="6">ISChy4, transposase</fullName>
    </submittedName>
</protein>
<dbReference type="PANTHER" id="PTHR35004">
    <property type="entry name" value="TRANSPOSASE RV3428C-RELATED"/>
    <property type="match status" value="1"/>
</dbReference>
<dbReference type="GO" id="GO:0032196">
    <property type="term" value="P:transposition"/>
    <property type="evidence" value="ECO:0007669"/>
    <property type="project" value="UniProtKB-KW"/>
</dbReference>
<dbReference type="InterPro" id="IPR017894">
    <property type="entry name" value="HTH_IS21_transposase_type"/>
</dbReference>
<dbReference type="OrthoDB" id="3238779at2"/>
<proteinExistence type="inferred from homology"/>
<dbReference type="GO" id="GO:0003677">
    <property type="term" value="F:DNA binding"/>
    <property type="evidence" value="ECO:0007669"/>
    <property type="project" value="UniProtKB-KW"/>
</dbReference>
<dbReference type="EMBL" id="CP001631">
    <property type="protein sequence ID" value="ACU53618.1"/>
    <property type="molecule type" value="Genomic_DNA"/>
</dbReference>
<gene>
    <name evidence="6" type="ordered locus">Afer_0664</name>
</gene>
<dbReference type="HOGENOM" id="CLU_020626_7_1_11"/>
<reference evidence="6 7" key="1">
    <citation type="journal article" date="2009" name="Stand. Genomic Sci.">
        <title>Complete genome sequence of Acidimicrobium ferrooxidans type strain (ICP).</title>
        <authorList>
            <person name="Clum A."/>
            <person name="Nolan M."/>
            <person name="Lang E."/>
            <person name="Glavina Del Rio T."/>
            <person name="Tice H."/>
            <person name="Copeland A."/>
            <person name="Cheng J.F."/>
            <person name="Lucas S."/>
            <person name="Chen F."/>
            <person name="Bruce D."/>
            <person name="Goodwin L."/>
            <person name="Pitluck S."/>
            <person name="Ivanova N."/>
            <person name="Mavrommatis K."/>
            <person name="Mikhailova N."/>
            <person name="Pati A."/>
            <person name="Chen A."/>
            <person name="Palaniappan K."/>
            <person name="Goker M."/>
            <person name="Spring S."/>
            <person name="Land M."/>
            <person name="Hauser L."/>
            <person name="Chang Y.J."/>
            <person name="Jeffries C.C."/>
            <person name="Chain P."/>
            <person name="Bristow J."/>
            <person name="Eisen J.A."/>
            <person name="Markowitz V."/>
            <person name="Hugenholtz P."/>
            <person name="Kyrpides N.C."/>
            <person name="Klenk H.P."/>
            <person name="Lapidus A."/>
        </authorList>
    </citation>
    <scope>NUCLEOTIDE SEQUENCE [LARGE SCALE GENOMIC DNA]</scope>
    <source>
        <strain evidence="7">DSM 10331 / JCM 15462 / NBRC 103882 / ICP</strain>
    </source>
</reference>
<keyword evidence="4" id="KW-0233">DNA recombination</keyword>
<keyword evidence="2" id="KW-0815">Transposition</keyword>
<feature type="domain" description="HTH IS21-type" evidence="5">
    <location>
        <begin position="5"/>
        <end position="67"/>
    </location>
</feature>
<organism evidence="6 7">
    <name type="scientific">Acidimicrobium ferrooxidans (strain DSM 10331 / JCM 15462 / NBRC 103882 / ICP)</name>
    <dbReference type="NCBI Taxonomy" id="525909"/>
    <lineage>
        <taxon>Bacteria</taxon>
        <taxon>Bacillati</taxon>
        <taxon>Actinomycetota</taxon>
        <taxon>Acidimicrobiia</taxon>
        <taxon>Acidimicrobiales</taxon>
        <taxon>Acidimicrobiaceae</taxon>
        <taxon>Acidimicrobium</taxon>
    </lineage>
</organism>
<evidence type="ECO:0000256" key="3">
    <source>
        <dbReference type="ARBA" id="ARBA00023125"/>
    </source>
</evidence>
<dbReference type="eggNOG" id="COG4584">
    <property type="taxonomic scope" value="Bacteria"/>
</dbReference>
<dbReference type="PROSITE" id="PS50531">
    <property type="entry name" value="HTH_IS21"/>
    <property type="match status" value="1"/>
</dbReference>
<comment type="similarity">
    <text evidence="1">Belongs to the transposase IS21/IS408/IS1162 family.</text>
</comment>